<keyword evidence="3" id="KW-1185">Reference proteome</keyword>
<dbReference type="PROSITE" id="PS50011">
    <property type="entry name" value="PROTEIN_KINASE_DOM"/>
    <property type="match status" value="1"/>
</dbReference>
<dbReference type="InterPro" id="IPR000719">
    <property type="entry name" value="Prot_kinase_dom"/>
</dbReference>
<evidence type="ECO:0000313" key="3">
    <source>
        <dbReference type="Proteomes" id="UP000247702"/>
    </source>
</evidence>
<feature type="domain" description="Protein kinase" evidence="1">
    <location>
        <begin position="186"/>
        <end position="461"/>
    </location>
</feature>
<dbReference type="PANTHER" id="PTHR44329">
    <property type="entry name" value="SERINE/THREONINE-PROTEIN KINASE TNNI3K-RELATED"/>
    <property type="match status" value="1"/>
</dbReference>
<dbReference type="GO" id="GO:0005524">
    <property type="term" value="F:ATP binding"/>
    <property type="evidence" value="ECO:0007669"/>
    <property type="project" value="InterPro"/>
</dbReference>
<comment type="caution">
    <text evidence="2">The sequence shown here is derived from an EMBL/GenBank/DDBJ whole genome shotgun (WGS) entry which is preliminary data.</text>
</comment>
<dbReference type="InterPro" id="IPR001245">
    <property type="entry name" value="Ser-Thr/Tyr_kinase_cat_dom"/>
</dbReference>
<dbReference type="SUPFAM" id="SSF56112">
    <property type="entry name" value="Protein kinase-like (PK-like)"/>
    <property type="match status" value="1"/>
</dbReference>
<sequence>MSETQVIEQTNITTTVELKEETMVEEKEETTIEEKSEKLVGLEPERTNSKHANTIELTHKEVLTNDEHDQQYDDDNYVEGGNSEAVSISSSKLRVSPVQISNNNTTNIVSSSTREELLEKFGECSECKRPNTGDDNWCQSCNSEHFRSQFDKWKSDNENVDKIIRNAQLSAKNSNYVLEWIPYNKFKNVVYVAKGGYGTVYSAYWSDGHILGWDKKFNQWKRYGTDHVALKRIHNSQFITIEFLDQIARTHLQLHDGNMIIQYYGITRYPETEDYMIVMEFANQGSVRSYLNGRFNTMDWYGKINILSSIAQGLEYIHNSGYTHYNFHVGNVLRTGAETLITDIGIKKPTIKFTSVLRDKEEIYGVLPYLAPEVLYSKRFTSASDIYSFGVMMNEIISGLPPFNSVAHDNQLAAEICLGKRPEIPMHTPKLLEELIKRCWDTNPSSRPSAKELKDIITQWWDDIKNDKVTEISAQCKASDEVSRNSTFTPTPLLYVSHPEAVYHSRLLEFNNLPKPNKANRRTKLSSSLPYSETRQVDSVALEYQEEDENNETVSCICPFNNLANWINSFYKKYKNKK</sequence>
<dbReference type="Gene3D" id="1.10.510.10">
    <property type="entry name" value="Transferase(Phosphotransferase) domain 1"/>
    <property type="match status" value="1"/>
</dbReference>
<gene>
    <name evidence="2" type="ORF">RclHR1_17560005</name>
</gene>
<protein>
    <recommendedName>
        <fullName evidence="1">Protein kinase domain-containing protein</fullName>
    </recommendedName>
</protein>
<proteinExistence type="predicted"/>
<dbReference type="EMBL" id="BEXD01000842">
    <property type="protein sequence ID" value="GBB90563.1"/>
    <property type="molecule type" value="Genomic_DNA"/>
</dbReference>
<dbReference type="InterPro" id="IPR011009">
    <property type="entry name" value="Kinase-like_dom_sf"/>
</dbReference>
<name>A0A2Z6QKA1_9GLOM</name>
<dbReference type="Proteomes" id="UP000247702">
    <property type="component" value="Unassembled WGS sequence"/>
</dbReference>
<dbReference type="InterPro" id="IPR051681">
    <property type="entry name" value="Ser/Thr_Kinases-Pseudokinases"/>
</dbReference>
<dbReference type="GO" id="GO:0004674">
    <property type="term" value="F:protein serine/threonine kinase activity"/>
    <property type="evidence" value="ECO:0007669"/>
    <property type="project" value="TreeGrafter"/>
</dbReference>
<accession>A0A2Z6QKA1</accession>
<organism evidence="2 3">
    <name type="scientific">Rhizophagus clarus</name>
    <dbReference type="NCBI Taxonomy" id="94130"/>
    <lineage>
        <taxon>Eukaryota</taxon>
        <taxon>Fungi</taxon>
        <taxon>Fungi incertae sedis</taxon>
        <taxon>Mucoromycota</taxon>
        <taxon>Glomeromycotina</taxon>
        <taxon>Glomeromycetes</taxon>
        <taxon>Glomerales</taxon>
        <taxon>Glomeraceae</taxon>
        <taxon>Rhizophagus</taxon>
    </lineage>
</organism>
<evidence type="ECO:0000313" key="2">
    <source>
        <dbReference type="EMBL" id="GBB90563.1"/>
    </source>
</evidence>
<reference evidence="2 3" key="1">
    <citation type="submission" date="2017-11" db="EMBL/GenBank/DDBJ databases">
        <title>The genome of Rhizophagus clarus HR1 reveals common genetic basis of auxotrophy among arbuscular mycorrhizal fungi.</title>
        <authorList>
            <person name="Kobayashi Y."/>
        </authorList>
    </citation>
    <scope>NUCLEOTIDE SEQUENCE [LARGE SCALE GENOMIC DNA]</scope>
    <source>
        <strain evidence="2 3">HR1</strain>
    </source>
</reference>
<dbReference type="AlphaFoldDB" id="A0A2Z6QKA1"/>
<dbReference type="Pfam" id="PF07714">
    <property type="entry name" value="PK_Tyr_Ser-Thr"/>
    <property type="match status" value="1"/>
</dbReference>
<evidence type="ECO:0000259" key="1">
    <source>
        <dbReference type="PROSITE" id="PS50011"/>
    </source>
</evidence>